<dbReference type="Gene3D" id="1.25.40.10">
    <property type="entry name" value="Tetratricopeptide repeat domain"/>
    <property type="match status" value="1"/>
</dbReference>
<feature type="transmembrane region" description="Helical" evidence="1">
    <location>
        <begin position="315"/>
        <end position="332"/>
    </location>
</feature>
<evidence type="ECO:0000256" key="1">
    <source>
        <dbReference type="SAM" id="Phobius"/>
    </source>
</evidence>
<feature type="transmembrane region" description="Helical" evidence="1">
    <location>
        <begin position="339"/>
        <end position="360"/>
    </location>
</feature>
<feature type="transmembrane region" description="Helical" evidence="1">
    <location>
        <begin position="239"/>
        <end position="259"/>
    </location>
</feature>
<keyword evidence="1" id="KW-0472">Membrane</keyword>
<accession>A0ABR5TMT9</accession>
<feature type="transmembrane region" description="Helical" evidence="1">
    <location>
        <begin position="289"/>
        <end position="309"/>
    </location>
</feature>
<evidence type="ECO:0000313" key="3">
    <source>
        <dbReference type="Proteomes" id="UP000070467"/>
    </source>
</evidence>
<proteinExistence type="predicted"/>
<comment type="caution">
    <text evidence="2">The sequence shown here is derived from an EMBL/GenBank/DDBJ whole genome shotgun (WGS) entry which is preliminary data.</text>
</comment>
<reference evidence="2 3" key="1">
    <citation type="submission" date="2016-01" db="EMBL/GenBank/DDBJ databases">
        <authorList>
            <person name="Mitreva M."/>
            <person name="Pepin K.H."/>
            <person name="Mihindukulasuriya K.A."/>
            <person name="Fulton R."/>
            <person name="Fronick C."/>
            <person name="O'Laughlin M."/>
            <person name="Miner T."/>
            <person name="Herter B."/>
            <person name="Rosa B.A."/>
            <person name="Cordes M."/>
            <person name="Tomlinson C."/>
            <person name="Wollam A."/>
            <person name="Palsikar V.B."/>
            <person name="Mardis E.R."/>
            <person name="Wilson R.K."/>
        </authorList>
    </citation>
    <scope>NUCLEOTIDE SEQUENCE [LARGE SCALE GENOMIC DNA]</scope>
    <source>
        <strain evidence="2 3">KA00071</strain>
    </source>
</reference>
<feature type="transmembrane region" description="Helical" evidence="1">
    <location>
        <begin position="207"/>
        <end position="230"/>
    </location>
</feature>
<keyword evidence="3" id="KW-1185">Reference proteome</keyword>
<protein>
    <submittedName>
        <fullName evidence="2">Tetratricopeptide repeat protein</fullName>
    </submittedName>
</protein>
<keyword evidence="1" id="KW-1133">Transmembrane helix</keyword>
<dbReference type="InterPro" id="IPR019734">
    <property type="entry name" value="TPR_rpt"/>
</dbReference>
<evidence type="ECO:0000313" key="2">
    <source>
        <dbReference type="EMBL" id="KXB58651.1"/>
    </source>
</evidence>
<dbReference type="InterPro" id="IPR011990">
    <property type="entry name" value="TPR-like_helical_dom_sf"/>
</dbReference>
<dbReference type="RefSeq" id="WP_066129383.1">
    <property type="nucleotide sequence ID" value="NZ_KQ959861.1"/>
</dbReference>
<gene>
    <name evidence="2" type="ORF">HMPREF1871_00417</name>
</gene>
<dbReference type="Proteomes" id="UP000070467">
    <property type="component" value="Unassembled WGS sequence"/>
</dbReference>
<dbReference type="EMBL" id="LSDB01000008">
    <property type="protein sequence ID" value="KXB58651.1"/>
    <property type="molecule type" value="Genomic_DNA"/>
</dbReference>
<organism evidence="2 3">
    <name type="scientific">Gemelliphila asaccharolytica</name>
    <dbReference type="NCBI Taxonomy" id="502393"/>
    <lineage>
        <taxon>Bacteria</taxon>
        <taxon>Bacillati</taxon>
        <taxon>Bacillota</taxon>
        <taxon>Bacilli</taxon>
        <taxon>Bacillales</taxon>
        <taxon>Gemellaceae</taxon>
        <taxon>Gemelliphila</taxon>
    </lineage>
</organism>
<dbReference type="SUPFAM" id="SSF48452">
    <property type="entry name" value="TPR-like"/>
    <property type="match status" value="1"/>
</dbReference>
<dbReference type="SMART" id="SM00028">
    <property type="entry name" value="TPR"/>
    <property type="match status" value="2"/>
</dbReference>
<feature type="transmembrane region" description="Helical" evidence="1">
    <location>
        <begin position="153"/>
        <end position="172"/>
    </location>
</feature>
<name>A0ABR5TMT9_9BACL</name>
<keyword evidence="1" id="KW-0812">Transmembrane</keyword>
<sequence>MLNSKNFWKLVYLYTTKYKYEVLYYKQGQDDIWLINNKNEVIRFIYKEKFDDNSVDSIVYNIVQNEKRLKKVFRLSNLKIKILFLSNNENILEYKKYKISNVLSIERIILTYKNLFNFIEESDLTFFENVIYDEGRLKNRILKPYLEKDNINFPFNIKFNLISVFILLIYFLNKFFEYFLKFNLYSLIEYDYQKIISGQFYRLFTDILVYKSFLSVFIVIFLIFISSFIVGKNMHIKKVLIIVLIISFILNLFMILGQLKFLEDYNILSFTGILGAIFISQFKNIENNFNLIISIFLPIAYIFLINVILKKSINLGLYSFIFILGIFLYILFEKKIYIYFSAMCICFIFIAELSILFLNYNLKIRINNYNLKYVNERIINKDISKIDESIEYLEKDLNSCNKSSLTYYELGMYKIVNQSYYDAEKVFLDGINFDNEFPEFYFQLALIEYKKGNNKKSLEYLKTALSLSNKKEYKDFKNEISIKE</sequence>